<comment type="similarity">
    <text evidence="8">Belongs to the tRNA(Ile)-lysidine synthase family.</text>
</comment>
<dbReference type="InterPro" id="IPR012795">
    <property type="entry name" value="tRNA_Ile_lys_synt_N"/>
</dbReference>
<dbReference type="NCBIfam" id="TIGR02433">
    <property type="entry name" value="lysidine_TilS_C"/>
    <property type="match status" value="1"/>
</dbReference>
<proteinExistence type="inferred from homology"/>
<dbReference type="EC" id="6.3.4.19" evidence="8"/>
<comment type="domain">
    <text evidence="8">The N-terminal region contains the highly conserved SGGXDS motif, predicted to be a P-loop motif involved in ATP binding.</text>
</comment>
<comment type="function">
    <text evidence="8">Ligates lysine onto the cytidine present at position 34 of the AUA codon-specific tRNA(Ile) that contains the anticodon CAU, in an ATP-dependent manner. Cytidine is converted to lysidine, thus changing the amino acid specificity of the tRNA from methionine to isoleucine.</text>
</comment>
<dbReference type="Gene3D" id="1.20.59.20">
    <property type="match status" value="1"/>
</dbReference>
<evidence type="ECO:0000256" key="8">
    <source>
        <dbReference type="HAMAP-Rule" id="MF_01161"/>
    </source>
</evidence>
<dbReference type="Pfam" id="PF01171">
    <property type="entry name" value="ATP_bind_3"/>
    <property type="match status" value="1"/>
</dbReference>
<feature type="binding site" evidence="8">
    <location>
        <begin position="28"/>
        <end position="33"/>
    </location>
    <ligand>
        <name>ATP</name>
        <dbReference type="ChEBI" id="CHEBI:30616"/>
    </ligand>
</feature>
<dbReference type="Gene3D" id="3.40.50.620">
    <property type="entry name" value="HUPs"/>
    <property type="match status" value="1"/>
</dbReference>
<evidence type="ECO:0000313" key="10">
    <source>
        <dbReference type="EMBL" id="MWJ27334.1"/>
    </source>
</evidence>
<feature type="domain" description="Lysidine-tRNA(Ile) synthetase C-terminal" evidence="9">
    <location>
        <begin position="370"/>
        <end position="434"/>
    </location>
</feature>
<dbReference type="PANTHER" id="PTHR43033:SF1">
    <property type="entry name" value="TRNA(ILE)-LYSIDINE SYNTHASE-RELATED"/>
    <property type="match status" value="1"/>
</dbReference>
<dbReference type="HAMAP" id="MF_01161">
    <property type="entry name" value="tRNA_Ile_lys_synt"/>
    <property type="match status" value="1"/>
</dbReference>
<dbReference type="InterPro" id="IPR014729">
    <property type="entry name" value="Rossmann-like_a/b/a_fold"/>
</dbReference>
<dbReference type="Pfam" id="PF11734">
    <property type="entry name" value="TilS_C"/>
    <property type="match status" value="1"/>
</dbReference>
<evidence type="ECO:0000256" key="4">
    <source>
        <dbReference type="ARBA" id="ARBA00022694"/>
    </source>
</evidence>
<dbReference type="GO" id="GO:0005737">
    <property type="term" value="C:cytoplasm"/>
    <property type="evidence" value="ECO:0007669"/>
    <property type="project" value="UniProtKB-SubCell"/>
</dbReference>
<comment type="caution">
    <text evidence="10">The sequence shown here is derived from an EMBL/GenBank/DDBJ whole genome shotgun (WGS) entry which is preliminary data.</text>
</comment>
<dbReference type="InterPro" id="IPR011063">
    <property type="entry name" value="TilS/TtcA_N"/>
</dbReference>
<name>A0A7X3GYZ8_9GAMM</name>
<evidence type="ECO:0000256" key="2">
    <source>
        <dbReference type="ARBA" id="ARBA00022490"/>
    </source>
</evidence>
<sequence>MRPDVINALIDDALADSVPGRVVWVALSGGLDSSLLLTLAAHACHRHARPLYALHVNHGLQAAAAEFEVHCRRLCSRLGVPLYVEHVRVESAGQGVEDAARKARYGAFSRRVRTGDTLLLAQHQTDQAETFLLAALRGSGVRGLAAMPAVRQWGDARLVRPWLAISRARLKAEAEIELLAWMEDPTNQDTRLSRNFLRHMILPRLERHWPQAVSSLAQTAKQASEADDLLDELAEMDLQAAGGEPSHLMLASLLTLSRARQRLLIRYACQQLGLATPPRARMDTLLEQLEARHDAQPRVAWEQGEARVWKGRLYLSAPLQALPAGWQAGWDGRSRLATPLGTLALVAHEAPEPSFCEHSLYAPALRETTFEVRLRRGGEVLTMPGRGRRDLKRLLQETELPPWERKRLLIVTFQGVCVAVLRPPGEVIAQAAGWGFRPA</sequence>
<evidence type="ECO:0000256" key="1">
    <source>
        <dbReference type="ARBA" id="ARBA00004496"/>
    </source>
</evidence>
<dbReference type="Pfam" id="PF09179">
    <property type="entry name" value="TilS"/>
    <property type="match status" value="1"/>
</dbReference>
<reference evidence="10 11" key="1">
    <citation type="submission" date="2019-12" db="EMBL/GenBank/DDBJ databases">
        <title>Halomonas rutogse sp. nov. isolated from two lakes on Tibetan Plateau.</title>
        <authorList>
            <person name="Gao P."/>
        </authorList>
    </citation>
    <scope>NUCLEOTIDE SEQUENCE [LARGE SCALE GENOMIC DNA]</scope>
    <source>
        <strain evidence="10 11">ZH2S</strain>
    </source>
</reference>
<dbReference type="SUPFAM" id="SSF52402">
    <property type="entry name" value="Adenine nucleotide alpha hydrolases-like"/>
    <property type="match status" value="1"/>
</dbReference>
<dbReference type="InterPro" id="IPR012094">
    <property type="entry name" value="tRNA_Ile_lys_synt"/>
</dbReference>
<dbReference type="InterPro" id="IPR015262">
    <property type="entry name" value="tRNA_Ile_lys_synt_subst-bd"/>
</dbReference>
<dbReference type="SUPFAM" id="SSF82829">
    <property type="entry name" value="MesJ substrate recognition domain-like"/>
    <property type="match status" value="1"/>
</dbReference>
<accession>A0A7X3GYZ8</accession>
<keyword evidence="3 8" id="KW-0436">Ligase</keyword>
<dbReference type="GO" id="GO:0006400">
    <property type="term" value="P:tRNA modification"/>
    <property type="evidence" value="ECO:0007669"/>
    <property type="project" value="UniProtKB-UniRule"/>
</dbReference>
<dbReference type="InterPro" id="IPR012796">
    <property type="entry name" value="Lysidine-tRNA-synth_C"/>
</dbReference>
<keyword evidence="2 8" id="KW-0963">Cytoplasm</keyword>
<dbReference type="AlphaFoldDB" id="A0A7X3GYZ8"/>
<evidence type="ECO:0000313" key="11">
    <source>
        <dbReference type="Proteomes" id="UP000437638"/>
    </source>
</evidence>
<evidence type="ECO:0000256" key="6">
    <source>
        <dbReference type="ARBA" id="ARBA00022840"/>
    </source>
</evidence>
<evidence type="ECO:0000256" key="7">
    <source>
        <dbReference type="ARBA" id="ARBA00048539"/>
    </source>
</evidence>
<keyword evidence="11" id="KW-1185">Reference proteome</keyword>
<gene>
    <name evidence="8 10" type="primary">tilS</name>
    <name evidence="10" type="ORF">GPM19_03785</name>
</gene>
<dbReference type="Proteomes" id="UP000437638">
    <property type="component" value="Unassembled WGS sequence"/>
</dbReference>
<comment type="subcellular location">
    <subcellularLocation>
        <location evidence="1 8">Cytoplasm</location>
    </subcellularLocation>
</comment>
<dbReference type="CDD" id="cd01992">
    <property type="entry name" value="TilS_N"/>
    <property type="match status" value="1"/>
</dbReference>
<dbReference type="GO" id="GO:0005524">
    <property type="term" value="F:ATP binding"/>
    <property type="evidence" value="ECO:0007669"/>
    <property type="project" value="UniProtKB-UniRule"/>
</dbReference>
<dbReference type="GO" id="GO:0032267">
    <property type="term" value="F:tRNA(Ile)-lysidine synthase activity"/>
    <property type="evidence" value="ECO:0007669"/>
    <property type="project" value="UniProtKB-EC"/>
</dbReference>
<protein>
    <recommendedName>
        <fullName evidence="8">tRNA(Ile)-lysidine synthase</fullName>
        <ecNumber evidence="8">6.3.4.19</ecNumber>
    </recommendedName>
    <alternativeName>
        <fullName evidence="8">tRNA(Ile)-2-lysyl-cytidine synthase</fullName>
    </alternativeName>
    <alternativeName>
        <fullName evidence="8">tRNA(Ile)-lysidine synthetase</fullName>
    </alternativeName>
</protein>
<evidence type="ECO:0000256" key="5">
    <source>
        <dbReference type="ARBA" id="ARBA00022741"/>
    </source>
</evidence>
<dbReference type="EMBL" id="WTKP01000002">
    <property type="protein sequence ID" value="MWJ27334.1"/>
    <property type="molecule type" value="Genomic_DNA"/>
</dbReference>
<dbReference type="NCBIfam" id="TIGR02432">
    <property type="entry name" value="lysidine_TilS_N"/>
    <property type="match status" value="1"/>
</dbReference>
<evidence type="ECO:0000256" key="3">
    <source>
        <dbReference type="ARBA" id="ARBA00022598"/>
    </source>
</evidence>
<dbReference type="SMART" id="SM00977">
    <property type="entry name" value="TilS_C"/>
    <property type="match status" value="1"/>
</dbReference>
<comment type="catalytic activity">
    <reaction evidence="7 8">
        <text>cytidine(34) in tRNA(Ile2) + L-lysine + ATP = lysidine(34) in tRNA(Ile2) + AMP + diphosphate + H(+)</text>
        <dbReference type="Rhea" id="RHEA:43744"/>
        <dbReference type="Rhea" id="RHEA-COMP:10625"/>
        <dbReference type="Rhea" id="RHEA-COMP:10670"/>
        <dbReference type="ChEBI" id="CHEBI:15378"/>
        <dbReference type="ChEBI" id="CHEBI:30616"/>
        <dbReference type="ChEBI" id="CHEBI:32551"/>
        <dbReference type="ChEBI" id="CHEBI:33019"/>
        <dbReference type="ChEBI" id="CHEBI:82748"/>
        <dbReference type="ChEBI" id="CHEBI:83665"/>
        <dbReference type="ChEBI" id="CHEBI:456215"/>
        <dbReference type="EC" id="6.3.4.19"/>
    </reaction>
</comment>
<organism evidence="10 11">
    <name type="scientific">Vreelandella zhuhanensis</name>
    <dbReference type="NCBI Taxonomy" id="2684210"/>
    <lineage>
        <taxon>Bacteria</taxon>
        <taxon>Pseudomonadati</taxon>
        <taxon>Pseudomonadota</taxon>
        <taxon>Gammaproteobacteria</taxon>
        <taxon>Oceanospirillales</taxon>
        <taxon>Halomonadaceae</taxon>
        <taxon>Vreelandella</taxon>
    </lineage>
</organism>
<dbReference type="PANTHER" id="PTHR43033">
    <property type="entry name" value="TRNA(ILE)-LYSIDINE SYNTHASE-RELATED"/>
    <property type="match status" value="1"/>
</dbReference>
<keyword evidence="6 8" id="KW-0067">ATP-binding</keyword>
<evidence type="ECO:0000259" key="9">
    <source>
        <dbReference type="SMART" id="SM00977"/>
    </source>
</evidence>
<keyword evidence="5 8" id="KW-0547">Nucleotide-binding</keyword>
<keyword evidence="4 8" id="KW-0819">tRNA processing</keyword>
<dbReference type="SUPFAM" id="SSF56037">
    <property type="entry name" value="PheT/TilS domain"/>
    <property type="match status" value="1"/>
</dbReference>